<dbReference type="InterPro" id="IPR003594">
    <property type="entry name" value="HATPase_dom"/>
</dbReference>
<evidence type="ECO:0000256" key="10">
    <source>
        <dbReference type="ARBA" id="ARBA00022840"/>
    </source>
</evidence>
<keyword evidence="9 17" id="KW-0418">Kinase</keyword>
<keyword evidence="13 15" id="KW-0472">Membrane</keyword>
<proteinExistence type="predicted"/>
<evidence type="ECO:0000313" key="17">
    <source>
        <dbReference type="EMBL" id="TYC47551.1"/>
    </source>
</evidence>
<dbReference type="Gene3D" id="1.10.287.130">
    <property type="match status" value="1"/>
</dbReference>
<dbReference type="Pfam" id="PF00512">
    <property type="entry name" value="HisKA"/>
    <property type="match status" value="1"/>
</dbReference>
<sequence>MTKIALSLKHNRIKLQYMLATIILLLLFSWTVMSGFATLRQNITLLSVNIWNIIEFLVFAIGNLSIISWQYLKWRRDESLHRLIREMRTVARENSDMTISWQAPYAPTTQALIDVSNTIAENTRRIREEERESERSKDEMITNISHDLRTPLTAIIGYLGLVEMGHSLSEQDRKKYIHTAYNKSNQMKVLVEDLFEYSQTQAQNASLNIASLSLNDLFGQLLAGYELEAQERNIKLNQLTVPEMIIIEADSDKLARVLMNLVSNAFKYGDGATFIKLTAQVDDNHVIIRVTNDGIKIPDEAIGDIFDRFYRVESSRNSKTGGTGLGLAIVKGIVLQHRGSVAVESNDDLTSFIITLPLKQI</sequence>
<evidence type="ECO:0000256" key="7">
    <source>
        <dbReference type="ARBA" id="ARBA00022692"/>
    </source>
</evidence>
<dbReference type="InterPro" id="IPR004358">
    <property type="entry name" value="Sig_transdc_His_kin-like_C"/>
</dbReference>
<dbReference type="EC" id="2.7.13.3" evidence="3"/>
<dbReference type="OrthoDB" id="335833at2"/>
<evidence type="ECO:0000259" key="16">
    <source>
        <dbReference type="PROSITE" id="PS50109"/>
    </source>
</evidence>
<feature type="transmembrane region" description="Helical" evidence="15">
    <location>
        <begin position="50"/>
        <end position="72"/>
    </location>
</feature>
<dbReference type="CDD" id="cd00082">
    <property type="entry name" value="HisKA"/>
    <property type="match status" value="1"/>
</dbReference>
<evidence type="ECO:0000256" key="1">
    <source>
        <dbReference type="ARBA" id="ARBA00000085"/>
    </source>
</evidence>
<keyword evidence="8" id="KW-0547">Nucleotide-binding</keyword>
<keyword evidence="12" id="KW-0902">Two-component regulatory system</keyword>
<comment type="caution">
    <text evidence="17">The sequence shown here is derived from an EMBL/GenBank/DDBJ whole genome shotgun (WGS) entry which is preliminary data.</text>
</comment>
<dbReference type="EMBL" id="SDGY01000001">
    <property type="protein sequence ID" value="TYC47551.1"/>
    <property type="molecule type" value="Genomic_DNA"/>
</dbReference>
<evidence type="ECO:0000256" key="13">
    <source>
        <dbReference type="ARBA" id="ARBA00023136"/>
    </source>
</evidence>
<dbReference type="SUPFAM" id="SSF55874">
    <property type="entry name" value="ATPase domain of HSP90 chaperone/DNA topoisomerase II/histidine kinase"/>
    <property type="match status" value="1"/>
</dbReference>
<dbReference type="Gene3D" id="3.30.565.10">
    <property type="entry name" value="Histidine kinase-like ATPase, C-terminal domain"/>
    <property type="match status" value="1"/>
</dbReference>
<dbReference type="GO" id="GO:0005524">
    <property type="term" value="F:ATP binding"/>
    <property type="evidence" value="ECO:0007669"/>
    <property type="project" value="UniProtKB-KW"/>
</dbReference>
<dbReference type="GO" id="GO:0000155">
    <property type="term" value="F:phosphorelay sensor kinase activity"/>
    <property type="evidence" value="ECO:0007669"/>
    <property type="project" value="InterPro"/>
</dbReference>
<feature type="domain" description="Histidine kinase" evidence="16">
    <location>
        <begin position="143"/>
        <end position="360"/>
    </location>
</feature>
<dbReference type="AlphaFoldDB" id="A0A6P2CRY6"/>
<dbReference type="SMART" id="SM00387">
    <property type="entry name" value="HATPase_c"/>
    <property type="match status" value="1"/>
</dbReference>
<keyword evidence="4" id="KW-1003">Cell membrane</keyword>
<protein>
    <recommendedName>
        <fullName evidence="3">histidine kinase</fullName>
        <ecNumber evidence="3">2.7.13.3</ecNumber>
    </recommendedName>
</protein>
<evidence type="ECO:0000256" key="9">
    <source>
        <dbReference type="ARBA" id="ARBA00022777"/>
    </source>
</evidence>
<dbReference type="PANTHER" id="PTHR45528:SF1">
    <property type="entry name" value="SENSOR HISTIDINE KINASE CPXA"/>
    <property type="match status" value="1"/>
</dbReference>
<dbReference type="PROSITE" id="PS50109">
    <property type="entry name" value="HIS_KIN"/>
    <property type="match status" value="1"/>
</dbReference>
<keyword evidence="11 15" id="KW-1133">Transmembrane helix</keyword>
<keyword evidence="6" id="KW-0808">Transferase</keyword>
<keyword evidence="10" id="KW-0067">ATP-binding</keyword>
<dbReference type="SMART" id="SM00388">
    <property type="entry name" value="HisKA"/>
    <property type="match status" value="1"/>
</dbReference>
<gene>
    <name evidence="17" type="ORF">ESZ47_05295</name>
</gene>
<keyword evidence="14" id="KW-0175">Coiled coil</keyword>
<evidence type="ECO:0000313" key="18">
    <source>
        <dbReference type="Proteomes" id="UP000442244"/>
    </source>
</evidence>
<accession>A0A6P2CRY6</accession>
<name>A0A6P2CRY6_9LACO</name>
<dbReference type="GO" id="GO:0005886">
    <property type="term" value="C:plasma membrane"/>
    <property type="evidence" value="ECO:0007669"/>
    <property type="project" value="UniProtKB-SubCell"/>
</dbReference>
<keyword evidence="7 15" id="KW-0812">Transmembrane</keyword>
<feature type="coiled-coil region" evidence="14">
    <location>
        <begin position="112"/>
        <end position="139"/>
    </location>
</feature>
<comment type="catalytic activity">
    <reaction evidence="1">
        <text>ATP + protein L-histidine = ADP + protein N-phospho-L-histidine.</text>
        <dbReference type="EC" id="2.7.13.3"/>
    </reaction>
</comment>
<evidence type="ECO:0000256" key="15">
    <source>
        <dbReference type="SAM" id="Phobius"/>
    </source>
</evidence>
<evidence type="ECO:0000256" key="4">
    <source>
        <dbReference type="ARBA" id="ARBA00022475"/>
    </source>
</evidence>
<comment type="subcellular location">
    <subcellularLocation>
        <location evidence="2">Cell membrane</location>
        <topology evidence="2">Multi-pass membrane protein</topology>
    </subcellularLocation>
</comment>
<evidence type="ECO:0000256" key="3">
    <source>
        <dbReference type="ARBA" id="ARBA00012438"/>
    </source>
</evidence>
<evidence type="ECO:0000256" key="14">
    <source>
        <dbReference type="SAM" id="Coils"/>
    </source>
</evidence>
<dbReference type="RefSeq" id="WP_148605410.1">
    <property type="nucleotide sequence ID" value="NZ_BSUV01000001.1"/>
</dbReference>
<evidence type="ECO:0000256" key="5">
    <source>
        <dbReference type="ARBA" id="ARBA00022553"/>
    </source>
</evidence>
<evidence type="ECO:0000256" key="6">
    <source>
        <dbReference type="ARBA" id="ARBA00022679"/>
    </source>
</evidence>
<organism evidence="17 18">
    <name type="scientific">Leuconostoc litchii</name>
    <dbReference type="NCBI Taxonomy" id="1981069"/>
    <lineage>
        <taxon>Bacteria</taxon>
        <taxon>Bacillati</taxon>
        <taxon>Bacillota</taxon>
        <taxon>Bacilli</taxon>
        <taxon>Lactobacillales</taxon>
        <taxon>Lactobacillaceae</taxon>
        <taxon>Leuconostoc</taxon>
    </lineage>
</organism>
<dbReference type="InterPro" id="IPR003661">
    <property type="entry name" value="HisK_dim/P_dom"/>
</dbReference>
<evidence type="ECO:0000256" key="8">
    <source>
        <dbReference type="ARBA" id="ARBA00022741"/>
    </source>
</evidence>
<dbReference type="PANTHER" id="PTHR45528">
    <property type="entry name" value="SENSOR HISTIDINE KINASE CPXA"/>
    <property type="match status" value="1"/>
</dbReference>
<dbReference type="InterPro" id="IPR050398">
    <property type="entry name" value="HssS/ArlS-like"/>
</dbReference>
<dbReference type="InterPro" id="IPR036097">
    <property type="entry name" value="HisK_dim/P_sf"/>
</dbReference>
<dbReference type="FunFam" id="1.10.287.130:FF:000001">
    <property type="entry name" value="Two-component sensor histidine kinase"/>
    <property type="match status" value="1"/>
</dbReference>
<dbReference type="InterPro" id="IPR036890">
    <property type="entry name" value="HATPase_C_sf"/>
</dbReference>
<evidence type="ECO:0000256" key="11">
    <source>
        <dbReference type="ARBA" id="ARBA00022989"/>
    </source>
</evidence>
<dbReference type="Pfam" id="PF02518">
    <property type="entry name" value="HATPase_c"/>
    <property type="match status" value="1"/>
</dbReference>
<evidence type="ECO:0000256" key="12">
    <source>
        <dbReference type="ARBA" id="ARBA00023012"/>
    </source>
</evidence>
<dbReference type="Proteomes" id="UP000442244">
    <property type="component" value="Unassembled WGS sequence"/>
</dbReference>
<dbReference type="SUPFAM" id="SSF47384">
    <property type="entry name" value="Homodimeric domain of signal transducing histidine kinase"/>
    <property type="match status" value="1"/>
</dbReference>
<keyword evidence="5" id="KW-0597">Phosphoprotein</keyword>
<keyword evidence="18" id="KW-1185">Reference proteome</keyword>
<dbReference type="FunFam" id="3.30.565.10:FF:000006">
    <property type="entry name" value="Sensor histidine kinase WalK"/>
    <property type="match status" value="1"/>
</dbReference>
<dbReference type="InterPro" id="IPR005467">
    <property type="entry name" value="His_kinase_dom"/>
</dbReference>
<dbReference type="PRINTS" id="PR00344">
    <property type="entry name" value="BCTRLSENSOR"/>
</dbReference>
<reference evidence="17 18" key="1">
    <citation type="submission" date="2019-01" db="EMBL/GenBank/DDBJ databases">
        <title>Leuconostoc litchii sp. nov., a novel lactic acid bacterium isolated from lychee.</title>
        <authorList>
            <person name="Wang L.-T."/>
        </authorList>
    </citation>
    <scope>NUCLEOTIDE SEQUENCE [LARGE SCALE GENOMIC DNA]</scope>
    <source>
        <strain evidence="17 18">MB7</strain>
    </source>
</reference>
<evidence type="ECO:0000256" key="2">
    <source>
        <dbReference type="ARBA" id="ARBA00004651"/>
    </source>
</evidence>